<dbReference type="PANTHER" id="PTHR40781:SF1">
    <property type="match status" value="1"/>
</dbReference>
<comment type="caution">
    <text evidence="1">The sequence shown here is derived from an EMBL/GenBank/DDBJ whole genome shotgun (WGS) entry which is preliminary data.</text>
</comment>
<dbReference type="AlphaFoldDB" id="A0AAN6SHU1"/>
<evidence type="ECO:0000313" key="1">
    <source>
        <dbReference type="EMBL" id="KAK3953793.1"/>
    </source>
</evidence>
<dbReference type="PANTHER" id="PTHR40781">
    <property type="match status" value="1"/>
</dbReference>
<proteinExistence type="predicted"/>
<accession>A0AAN6SHU1</accession>
<protein>
    <submittedName>
        <fullName evidence="1">Uncharacterized protein</fullName>
    </submittedName>
</protein>
<organism evidence="1 2">
    <name type="scientific">Pseudoneurospora amorphoporcata</name>
    <dbReference type="NCBI Taxonomy" id="241081"/>
    <lineage>
        <taxon>Eukaryota</taxon>
        <taxon>Fungi</taxon>
        <taxon>Dikarya</taxon>
        <taxon>Ascomycota</taxon>
        <taxon>Pezizomycotina</taxon>
        <taxon>Sordariomycetes</taxon>
        <taxon>Sordariomycetidae</taxon>
        <taxon>Sordariales</taxon>
        <taxon>Sordariaceae</taxon>
        <taxon>Pseudoneurospora</taxon>
    </lineage>
</organism>
<keyword evidence="2" id="KW-1185">Reference proteome</keyword>
<reference evidence="1" key="1">
    <citation type="journal article" date="2023" name="Mol. Phylogenet. Evol.">
        <title>Genome-scale phylogeny and comparative genomics of the fungal order Sordariales.</title>
        <authorList>
            <person name="Hensen N."/>
            <person name="Bonometti L."/>
            <person name="Westerberg I."/>
            <person name="Brannstrom I.O."/>
            <person name="Guillou S."/>
            <person name="Cros-Aarteil S."/>
            <person name="Calhoun S."/>
            <person name="Haridas S."/>
            <person name="Kuo A."/>
            <person name="Mondo S."/>
            <person name="Pangilinan J."/>
            <person name="Riley R."/>
            <person name="LaButti K."/>
            <person name="Andreopoulos B."/>
            <person name="Lipzen A."/>
            <person name="Chen C."/>
            <person name="Yan M."/>
            <person name="Daum C."/>
            <person name="Ng V."/>
            <person name="Clum A."/>
            <person name="Steindorff A."/>
            <person name="Ohm R.A."/>
            <person name="Martin F."/>
            <person name="Silar P."/>
            <person name="Natvig D.O."/>
            <person name="Lalanne C."/>
            <person name="Gautier V."/>
            <person name="Ament-Velasquez S.L."/>
            <person name="Kruys A."/>
            <person name="Hutchinson M.I."/>
            <person name="Powell A.J."/>
            <person name="Barry K."/>
            <person name="Miller A.N."/>
            <person name="Grigoriev I.V."/>
            <person name="Debuchy R."/>
            <person name="Gladieux P."/>
            <person name="Hiltunen Thoren M."/>
            <person name="Johannesson H."/>
        </authorList>
    </citation>
    <scope>NUCLEOTIDE SEQUENCE</scope>
    <source>
        <strain evidence="1">CBS 626.80</strain>
    </source>
</reference>
<name>A0AAN6SHU1_9PEZI</name>
<dbReference type="Proteomes" id="UP001303222">
    <property type="component" value="Unassembled WGS sequence"/>
</dbReference>
<sequence length="261" mass="30152">MDIAIYPEQPPPLFTSFEEVELDQLPPLLYHVRHADSSSWFGQPPTNHLLAGDSSQRVFSWAELLELAMVHAYNLPTRGPTRFLSTFEDLEEARNWAWYRRVPVSIHVISTGHLPDDAIVLRMPNTSEYLFLHWIPGCAFVADVKNPLQKGPKMEEYQHIYEPVPGFPVHVPDPPCAIQQAIPWSKYSPVYRYVPGASGLFEYSDANCTQVTRVRSTQPRPYIYKDPFLQPTTELNCKVYNEYWIQRRDEFYSNIGAGVRH</sequence>
<evidence type="ECO:0000313" key="2">
    <source>
        <dbReference type="Proteomes" id="UP001303222"/>
    </source>
</evidence>
<reference evidence="1" key="2">
    <citation type="submission" date="2023-06" db="EMBL/GenBank/DDBJ databases">
        <authorList>
            <consortium name="Lawrence Berkeley National Laboratory"/>
            <person name="Mondo S.J."/>
            <person name="Hensen N."/>
            <person name="Bonometti L."/>
            <person name="Westerberg I."/>
            <person name="Brannstrom I.O."/>
            <person name="Guillou S."/>
            <person name="Cros-Aarteil S."/>
            <person name="Calhoun S."/>
            <person name="Haridas S."/>
            <person name="Kuo A."/>
            <person name="Pangilinan J."/>
            <person name="Riley R."/>
            <person name="Labutti K."/>
            <person name="Andreopoulos B."/>
            <person name="Lipzen A."/>
            <person name="Chen C."/>
            <person name="Yanf M."/>
            <person name="Daum C."/>
            <person name="Ng V."/>
            <person name="Clum A."/>
            <person name="Steindorff A."/>
            <person name="Ohm R."/>
            <person name="Martin F."/>
            <person name="Silar P."/>
            <person name="Natvig D."/>
            <person name="Lalanne C."/>
            <person name="Gautier V."/>
            <person name="Ament-Velasquez S.L."/>
            <person name="Kruys A."/>
            <person name="Hutchinson M.I."/>
            <person name="Powell A.J."/>
            <person name="Barry K."/>
            <person name="Miller A.N."/>
            <person name="Grigoriev I.V."/>
            <person name="Debuchy R."/>
            <person name="Gladieux P."/>
            <person name="Thoren M.H."/>
            <person name="Johannesson H."/>
        </authorList>
    </citation>
    <scope>NUCLEOTIDE SEQUENCE</scope>
    <source>
        <strain evidence="1">CBS 626.80</strain>
    </source>
</reference>
<dbReference type="EMBL" id="MU859099">
    <property type="protein sequence ID" value="KAK3953793.1"/>
    <property type="molecule type" value="Genomic_DNA"/>
</dbReference>
<gene>
    <name evidence="1" type="ORF">QBC32DRAFT_209271</name>
</gene>